<comment type="subcellular location">
    <subcellularLocation>
        <location evidence="2">Membrane</location>
        <topology evidence="2">Multi-pass membrane protein</topology>
    </subcellularLocation>
</comment>
<evidence type="ECO:0000256" key="2">
    <source>
        <dbReference type="ARBA" id="ARBA00004141"/>
    </source>
</evidence>
<evidence type="ECO:0000313" key="14">
    <source>
        <dbReference type="EMBL" id="MDS0259454.1"/>
    </source>
</evidence>
<gene>
    <name evidence="14" type="ORF">NDI56_08620</name>
</gene>
<evidence type="ECO:0000256" key="8">
    <source>
        <dbReference type="ARBA" id="ARBA00022786"/>
    </source>
</evidence>
<dbReference type="EC" id="2.3.2.27" evidence="3"/>
<evidence type="ECO:0000256" key="11">
    <source>
        <dbReference type="ARBA" id="ARBA00023136"/>
    </source>
</evidence>
<comment type="catalytic activity">
    <reaction evidence="1">
        <text>S-ubiquitinyl-[E2 ubiquitin-conjugating enzyme]-L-cysteine + [acceptor protein]-L-lysine = [E2 ubiquitin-conjugating enzyme]-L-cysteine + N(6)-ubiquitinyl-[acceptor protein]-L-lysine.</text>
        <dbReference type="EC" id="2.3.2.27"/>
    </reaction>
</comment>
<keyword evidence="7" id="KW-0863">Zinc-finger</keyword>
<protein>
    <recommendedName>
        <fullName evidence="3">RING-type E3 ubiquitin transferase</fullName>
        <ecNumber evidence="3">2.3.2.27</ecNumber>
    </recommendedName>
</protein>
<keyword evidence="4" id="KW-0808">Transferase</keyword>
<evidence type="ECO:0000256" key="10">
    <source>
        <dbReference type="ARBA" id="ARBA00022989"/>
    </source>
</evidence>
<keyword evidence="9" id="KW-0862">Zinc</keyword>
<dbReference type="Pfam" id="PF12483">
    <property type="entry name" value="GIDE"/>
    <property type="match status" value="1"/>
</dbReference>
<reference evidence="14 15" key="1">
    <citation type="submission" date="2022-06" db="EMBL/GenBank/DDBJ databases">
        <title>Haloarcula sp. a new haloarchaeum isolate from saline soil.</title>
        <authorList>
            <person name="Strakova D."/>
            <person name="Galisteo C."/>
            <person name="Sanchez-Porro C."/>
            <person name="Ventosa A."/>
        </authorList>
    </citation>
    <scope>NUCLEOTIDE SEQUENCE [LARGE SCALE GENOMIC DNA]</scope>
    <source>
        <strain evidence="14 15">S1CR25-12</strain>
    </source>
</reference>
<keyword evidence="8" id="KW-0833">Ubl conjugation pathway</keyword>
<evidence type="ECO:0000256" key="5">
    <source>
        <dbReference type="ARBA" id="ARBA00022692"/>
    </source>
</evidence>
<evidence type="ECO:0000256" key="6">
    <source>
        <dbReference type="ARBA" id="ARBA00022723"/>
    </source>
</evidence>
<evidence type="ECO:0000256" key="1">
    <source>
        <dbReference type="ARBA" id="ARBA00000900"/>
    </source>
</evidence>
<dbReference type="InterPro" id="IPR022170">
    <property type="entry name" value="MUL1-like"/>
</dbReference>
<evidence type="ECO:0000256" key="12">
    <source>
        <dbReference type="SAM" id="Phobius"/>
    </source>
</evidence>
<keyword evidence="6" id="KW-0479">Metal-binding</keyword>
<organism evidence="14 15">
    <name type="scientific">Haloarcula saliterrae</name>
    <dbReference type="NCBI Taxonomy" id="2950534"/>
    <lineage>
        <taxon>Archaea</taxon>
        <taxon>Methanobacteriati</taxon>
        <taxon>Methanobacteriota</taxon>
        <taxon>Stenosarchaea group</taxon>
        <taxon>Halobacteria</taxon>
        <taxon>Halobacteriales</taxon>
        <taxon>Haloarculaceae</taxon>
        <taxon>Haloarcula</taxon>
    </lineage>
</organism>
<keyword evidence="11 12" id="KW-0472">Membrane</keyword>
<sequence>MVVAQLLTLAALAVGGYFCYTGGRRLTTVYHILRSDPLPVRELHGHRGPVEIEGRAVEGDDGTVAAPFTGSRCLAYTYEAEELRSSGKTESWETLDTGMGGVDFVVDDGTGRVKVDPAGADIHLESHSVTVPPHTELPERIARYVAATDGVDPQDGVVDLKVTQFKVGNKQRFTERRLDVGETVYVYGQARRGPSVEWGSDLVDALVGDGDGTPVFVISDTDERGTAWRIARGGLWRAGLGLFVAAVGTVVGASLLL</sequence>
<keyword evidence="10 12" id="KW-1133">Transmembrane helix</keyword>
<evidence type="ECO:0000256" key="9">
    <source>
        <dbReference type="ARBA" id="ARBA00022833"/>
    </source>
</evidence>
<feature type="transmembrane region" description="Helical" evidence="12">
    <location>
        <begin position="234"/>
        <end position="256"/>
    </location>
</feature>
<evidence type="ECO:0000256" key="4">
    <source>
        <dbReference type="ARBA" id="ARBA00022679"/>
    </source>
</evidence>
<dbReference type="Proteomes" id="UP001259659">
    <property type="component" value="Unassembled WGS sequence"/>
</dbReference>
<name>A0ABU2FB01_9EURY</name>
<evidence type="ECO:0000256" key="3">
    <source>
        <dbReference type="ARBA" id="ARBA00012483"/>
    </source>
</evidence>
<keyword evidence="15" id="KW-1185">Reference proteome</keyword>
<evidence type="ECO:0000256" key="7">
    <source>
        <dbReference type="ARBA" id="ARBA00022771"/>
    </source>
</evidence>
<dbReference type="RefSeq" id="WP_310919065.1">
    <property type="nucleotide sequence ID" value="NZ_JAMQON010000002.1"/>
</dbReference>
<evidence type="ECO:0000313" key="15">
    <source>
        <dbReference type="Proteomes" id="UP001259659"/>
    </source>
</evidence>
<keyword evidence="5 12" id="KW-0812">Transmembrane</keyword>
<proteinExistence type="predicted"/>
<dbReference type="EMBL" id="JAMQON010000002">
    <property type="protein sequence ID" value="MDS0259454.1"/>
    <property type="molecule type" value="Genomic_DNA"/>
</dbReference>
<accession>A0ABU2FB01</accession>
<feature type="domain" description="E3 Ubiquitin ligase MUL1-like" evidence="13">
    <location>
        <begin position="77"/>
        <end position="192"/>
    </location>
</feature>
<evidence type="ECO:0000259" key="13">
    <source>
        <dbReference type="Pfam" id="PF12483"/>
    </source>
</evidence>
<comment type="caution">
    <text evidence="14">The sequence shown here is derived from an EMBL/GenBank/DDBJ whole genome shotgun (WGS) entry which is preliminary data.</text>
</comment>